<dbReference type="GO" id="GO:0006511">
    <property type="term" value="P:ubiquitin-dependent protein catabolic process"/>
    <property type="evidence" value="ECO:0007669"/>
    <property type="project" value="InterPro"/>
</dbReference>
<feature type="domain" description="Cullin family profile" evidence="11">
    <location>
        <begin position="393"/>
        <end position="633"/>
    </location>
</feature>
<sequence length="756" mass="89605">MSTYRAKDLKFEDLWPIVLDTVRSVINMNRYGHTDRATWQTRFFDIYNLCTATPEPHTRRLYDETKRFLEDHCTSMNEEINESKQNTLSNYVKYWTEYKKGAEHLNSLYQFLNNQLVKERATFDLGSDTGFNPNLEHNYEPIAEIGEMALDCWIRIIIEPLKDRLIKLLLEQIHLDRIGECVNQTTIKDVIMSFVDVCQNRKISPLELYEKSFETPFLQATGKYYREEGDRCLNKLDCIQYMKKILLLIDDEEFRSRKFLNSTSYSKVYHECLQRLVCDHYDTLKNQCTELIIREDLDALRNMYKLLKPTHIGITYMVEQLQEHMSRTGHERIQTLPGDNLSTTFVDTLLEIHTKYTDIIRQTFANDSEFISALDKACANIINMKNENRLPSKAPELLAHYCDSLLRKSSKTTSESELEEKLLKTIIIFNYLDDKDYFQRFYQKMLARRLINQQSSSMDAEEFMLTKLKEKCGYEFTGKLTRMFQDTKVSEDLNIKFLDYLKLETKSRVQNQTITVLLGLDFYIYVLQANSWPVSQPAEKTFLIPQLLERPMRMFESFYNKQYNGRKLCWMYNLSNADIRMSHLDRPYFVTMNTYQMTILLMFNDHQKLTVTELEEATKLNIKELEKHLSSLIDNKILLSNTTDLTLNSIISINYEFKNKRTKFKISTVTQKETTQDTEISQNAIDDDRKFYLQAIIVRIMKSRKTLRHNLLIDEVITQSKQRFTPSISLIKKCIEILIDKQYLERHSTDEYRYIT</sequence>
<evidence type="ECO:0000313" key="12">
    <source>
        <dbReference type="EMBL" id="CAF0830796.1"/>
    </source>
</evidence>
<comment type="pathway">
    <text evidence="2">Protein modification; protein ubiquitination.</text>
</comment>
<accession>A0A813V025</accession>
<dbReference type="SMART" id="SM00884">
    <property type="entry name" value="Cullin_Nedd8"/>
    <property type="match status" value="1"/>
</dbReference>
<dbReference type="Pfam" id="PF10557">
    <property type="entry name" value="Cullin_Nedd8"/>
    <property type="match status" value="1"/>
</dbReference>
<dbReference type="Gene3D" id="3.30.230.130">
    <property type="entry name" value="Cullin, Chain C, Domain 2"/>
    <property type="match status" value="1"/>
</dbReference>
<dbReference type="Proteomes" id="UP000663860">
    <property type="component" value="Unassembled WGS sequence"/>
</dbReference>
<comment type="subcellular location">
    <subcellularLocation>
        <location evidence="1">Nucleus</location>
    </subcellularLocation>
</comment>
<evidence type="ECO:0000256" key="7">
    <source>
        <dbReference type="ARBA" id="ARBA00023242"/>
    </source>
</evidence>
<dbReference type="InterPro" id="IPR036317">
    <property type="entry name" value="Cullin_homology_sf"/>
</dbReference>
<dbReference type="Pfam" id="PF26557">
    <property type="entry name" value="Cullin_AB"/>
    <property type="match status" value="1"/>
</dbReference>
<protein>
    <recommendedName>
        <fullName evidence="8">Cullin-2</fullName>
    </recommendedName>
</protein>
<dbReference type="Gene3D" id="1.20.1310.10">
    <property type="entry name" value="Cullin Repeats"/>
    <property type="match status" value="4"/>
</dbReference>
<comment type="caution">
    <text evidence="12">The sequence shown here is derived from an EMBL/GenBank/DDBJ whole genome shotgun (WGS) entry which is preliminary data.</text>
</comment>
<evidence type="ECO:0000256" key="6">
    <source>
        <dbReference type="ARBA" id="ARBA00022843"/>
    </source>
</evidence>
<dbReference type="InterPro" id="IPR016158">
    <property type="entry name" value="Cullin_homology"/>
</dbReference>
<dbReference type="InterPro" id="IPR036388">
    <property type="entry name" value="WH-like_DNA-bd_sf"/>
</dbReference>
<evidence type="ECO:0000256" key="2">
    <source>
        <dbReference type="ARBA" id="ARBA00004906"/>
    </source>
</evidence>
<dbReference type="FunFam" id="1.20.1310.10:FF:000022">
    <property type="entry name" value="Cullin-2 isoform 2"/>
    <property type="match status" value="1"/>
</dbReference>
<dbReference type="InterPro" id="IPR019559">
    <property type="entry name" value="Cullin_neddylation_domain"/>
</dbReference>
<dbReference type="PROSITE" id="PS50069">
    <property type="entry name" value="CULLIN_2"/>
    <property type="match status" value="1"/>
</dbReference>
<dbReference type="FunFam" id="3.30.230.130:FF:000003">
    <property type="entry name" value="Cullin 2"/>
    <property type="match status" value="1"/>
</dbReference>
<dbReference type="InterPro" id="IPR036390">
    <property type="entry name" value="WH_DNA-bd_sf"/>
</dbReference>
<dbReference type="FunFam" id="1.20.1310.10:FF:000001">
    <property type="entry name" value="Cullin 3"/>
    <property type="match status" value="1"/>
</dbReference>
<proteinExistence type="inferred from homology"/>
<gene>
    <name evidence="12" type="ORF">IZO911_LOCUS8515</name>
</gene>
<dbReference type="FunFam" id="1.10.10.10:FF:000014">
    <property type="entry name" value="Cullin 1"/>
    <property type="match status" value="1"/>
</dbReference>
<comment type="similarity">
    <text evidence="3 9 10">Belongs to the cullin family.</text>
</comment>
<evidence type="ECO:0000256" key="4">
    <source>
        <dbReference type="ARBA" id="ARBA00022499"/>
    </source>
</evidence>
<dbReference type="PANTHER" id="PTHR11932">
    <property type="entry name" value="CULLIN"/>
    <property type="match status" value="1"/>
</dbReference>
<dbReference type="AlphaFoldDB" id="A0A813V025"/>
<dbReference type="InterPro" id="IPR045093">
    <property type="entry name" value="Cullin"/>
</dbReference>
<dbReference type="FunFam" id="1.20.1310.10:FF:000012">
    <property type="entry name" value="Cullin 2"/>
    <property type="match status" value="1"/>
</dbReference>
<dbReference type="SUPFAM" id="SSF74788">
    <property type="entry name" value="Cullin repeat-like"/>
    <property type="match status" value="1"/>
</dbReference>
<evidence type="ECO:0000256" key="8">
    <source>
        <dbReference type="ARBA" id="ARBA00069610"/>
    </source>
</evidence>
<name>A0A813V025_9BILA</name>
<dbReference type="SUPFAM" id="SSF46785">
    <property type="entry name" value="Winged helix' DNA-binding domain"/>
    <property type="match status" value="1"/>
</dbReference>
<dbReference type="PROSITE" id="PS01256">
    <property type="entry name" value="CULLIN_1"/>
    <property type="match status" value="1"/>
</dbReference>
<dbReference type="EMBL" id="CAJNOE010000058">
    <property type="protein sequence ID" value="CAF0830796.1"/>
    <property type="molecule type" value="Genomic_DNA"/>
</dbReference>
<dbReference type="InterPro" id="IPR059120">
    <property type="entry name" value="Cullin-like_AB"/>
</dbReference>
<evidence type="ECO:0000256" key="5">
    <source>
        <dbReference type="ARBA" id="ARBA00022786"/>
    </source>
</evidence>
<dbReference type="SUPFAM" id="SSF75632">
    <property type="entry name" value="Cullin homology domain"/>
    <property type="match status" value="1"/>
</dbReference>
<evidence type="ECO:0000256" key="3">
    <source>
        <dbReference type="ARBA" id="ARBA00006019"/>
    </source>
</evidence>
<dbReference type="GO" id="GO:0005634">
    <property type="term" value="C:nucleus"/>
    <property type="evidence" value="ECO:0007669"/>
    <property type="project" value="UniProtKB-SubCell"/>
</dbReference>
<dbReference type="InterPro" id="IPR016159">
    <property type="entry name" value="Cullin_repeat-like_dom_sf"/>
</dbReference>
<keyword evidence="7" id="KW-0539">Nucleus</keyword>
<dbReference type="GO" id="GO:0031462">
    <property type="term" value="C:Cul2-RING ubiquitin ligase complex"/>
    <property type="evidence" value="ECO:0007669"/>
    <property type="project" value="UniProtKB-ARBA"/>
</dbReference>
<keyword evidence="5" id="KW-0833">Ubl conjugation pathway</keyword>
<dbReference type="InterPro" id="IPR001373">
    <property type="entry name" value="Cullin_N"/>
</dbReference>
<dbReference type="GO" id="GO:0031625">
    <property type="term" value="F:ubiquitin protein ligase binding"/>
    <property type="evidence" value="ECO:0007669"/>
    <property type="project" value="InterPro"/>
</dbReference>
<evidence type="ECO:0000256" key="1">
    <source>
        <dbReference type="ARBA" id="ARBA00004123"/>
    </source>
</evidence>
<evidence type="ECO:0000259" key="11">
    <source>
        <dbReference type="PROSITE" id="PS50069"/>
    </source>
</evidence>
<dbReference type="Gene3D" id="1.10.10.10">
    <property type="entry name" value="Winged helix-like DNA-binding domain superfamily/Winged helix DNA-binding domain"/>
    <property type="match status" value="1"/>
</dbReference>
<keyword evidence="4" id="KW-1017">Isopeptide bond</keyword>
<reference evidence="12" key="1">
    <citation type="submission" date="2021-02" db="EMBL/GenBank/DDBJ databases">
        <authorList>
            <person name="Nowell W R."/>
        </authorList>
    </citation>
    <scope>NUCLEOTIDE SEQUENCE</scope>
</reference>
<evidence type="ECO:0000256" key="10">
    <source>
        <dbReference type="RuleBase" id="RU003829"/>
    </source>
</evidence>
<dbReference type="Pfam" id="PF00888">
    <property type="entry name" value="Cullin"/>
    <property type="match status" value="1"/>
</dbReference>
<dbReference type="SMART" id="SM00182">
    <property type="entry name" value="CULLIN"/>
    <property type="match status" value="1"/>
</dbReference>
<keyword evidence="6" id="KW-0832">Ubl conjugation</keyword>
<dbReference type="InterPro" id="IPR016157">
    <property type="entry name" value="Cullin_CS"/>
</dbReference>
<evidence type="ECO:0000256" key="9">
    <source>
        <dbReference type="PROSITE-ProRule" id="PRU00330"/>
    </source>
</evidence>
<evidence type="ECO:0000313" key="13">
    <source>
        <dbReference type="Proteomes" id="UP000663860"/>
    </source>
</evidence>
<organism evidence="12 13">
    <name type="scientific">Adineta steineri</name>
    <dbReference type="NCBI Taxonomy" id="433720"/>
    <lineage>
        <taxon>Eukaryota</taxon>
        <taxon>Metazoa</taxon>
        <taxon>Spiralia</taxon>
        <taxon>Gnathifera</taxon>
        <taxon>Rotifera</taxon>
        <taxon>Eurotatoria</taxon>
        <taxon>Bdelloidea</taxon>
        <taxon>Adinetida</taxon>
        <taxon>Adinetidae</taxon>
        <taxon>Adineta</taxon>
    </lineage>
</organism>